<reference evidence="1 2" key="1">
    <citation type="submission" date="2016-11" db="EMBL/GenBank/DDBJ databases">
        <authorList>
            <person name="Manzoor S."/>
        </authorList>
    </citation>
    <scope>NUCLEOTIDE SEQUENCE [LARGE SCALE GENOMIC DNA]</scope>
    <source>
        <strain evidence="1">Clostridium ultunense strain Esp</strain>
    </source>
</reference>
<organism evidence="1 2">
    <name type="scientific">[Clostridium] ultunense Esp</name>
    <dbReference type="NCBI Taxonomy" id="1288971"/>
    <lineage>
        <taxon>Bacteria</taxon>
        <taxon>Bacillati</taxon>
        <taxon>Bacillota</taxon>
        <taxon>Tissierellia</taxon>
        <taxon>Tissierellales</taxon>
        <taxon>Tepidimicrobiaceae</taxon>
        <taxon>Schnuerera</taxon>
    </lineage>
</organism>
<protein>
    <recommendedName>
        <fullName evidence="3">PIN domain-containing protein</fullName>
    </recommendedName>
</protein>
<dbReference type="RefSeq" id="WP_025640884.1">
    <property type="nucleotide sequence ID" value="NZ_LT669839.1"/>
</dbReference>
<proteinExistence type="predicted"/>
<sequence length="158" mass="19002">MKLYFDINIYNRIFDDQSQMRIRFESMAIDILFELIEKGNYELVWSFILEYENSMNPFMERRLHIKSISTLCKKNIKPNNEIKIIAKIIVENSNTKDKDALHLASAIYNKCDYFITCDDKFIKTIEKNNDKLKDIIRDIRLYNPIDFLRKEMDIDVIE</sequence>
<dbReference type="InterPro" id="IPR029060">
    <property type="entry name" value="PIN-like_dom_sf"/>
</dbReference>
<dbReference type="AlphaFoldDB" id="A0A1M4PN00"/>
<dbReference type="SUPFAM" id="SSF88723">
    <property type="entry name" value="PIN domain-like"/>
    <property type="match status" value="1"/>
</dbReference>
<evidence type="ECO:0000313" key="1">
    <source>
        <dbReference type="EMBL" id="SHD76798.1"/>
    </source>
</evidence>
<gene>
    <name evidence="1" type="ORF">CUESP1_1429</name>
</gene>
<evidence type="ECO:0000313" key="2">
    <source>
        <dbReference type="Proteomes" id="UP000245423"/>
    </source>
</evidence>
<dbReference type="Proteomes" id="UP000245423">
    <property type="component" value="Chromosome 1"/>
</dbReference>
<accession>A0A1M4PN00</accession>
<keyword evidence="2" id="KW-1185">Reference proteome</keyword>
<name>A0A1M4PN00_9FIRM</name>
<evidence type="ECO:0008006" key="3">
    <source>
        <dbReference type="Google" id="ProtNLM"/>
    </source>
</evidence>
<dbReference type="EMBL" id="LT669839">
    <property type="protein sequence ID" value="SHD76798.1"/>
    <property type="molecule type" value="Genomic_DNA"/>
</dbReference>
<dbReference type="OrthoDB" id="5624224at2"/>